<name>A0A7R8UHE1_HERIL</name>
<dbReference type="InParanoid" id="A0A7R8UHE1"/>
<keyword evidence="1" id="KW-1133">Transmembrane helix</keyword>
<keyword evidence="1" id="KW-0472">Membrane</keyword>
<dbReference type="OrthoDB" id="7848994at2759"/>
<sequence>MSDSESKEDGDLANFASESLLMPMPENIVVSHPGITRSKFINHFQVGYLPLEFRTIIRNLEDNEDNSEDIIKLWNDVNDFVPQTFDDLVALYKLSCGLMLLPSTIEMTHLKLGVIHKVFRHTSHDWDVNPVMIHVISKELYPFLVDSRNLMYFIRIIAVVSRMAFYVSCCLAWSLFFRILDKEVKMYRLHDLQTMVDALKDDLDLKKMEENTSDFYSLLDAMAFLINVIVFRKSEEMICERYNDNFVSTREQIDVLYQWGSNILDTFQPHNVENQDPILIAELVRFDIVDPLRGFLEDTDIPT</sequence>
<keyword evidence="1" id="KW-0812">Transmembrane</keyword>
<dbReference type="AlphaFoldDB" id="A0A7R8UHE1"/>
<dbReference type="OMA" id="DTLKPTM"/>
<organism evidence="2 3">
    <name type="scientific">Hermetia illucens</name>
    <name type="common">Black soldier fly</name>
    <dbReference type="NCBI Taxonomy" id="343691"/>
    <lineage>
        <taxon>Eukaryota</taxon>
        <taxon>Metazoa</taxon>
        <taxon>Ecdysozoa</taxon>
        <taxon>Arthropoda</taxon>
        <taxon>Hexapoda</taxon>
        <taxon>Insecta</taxon>
        <taxon>Pterygota</taxon>
        <taxon>Neoptera</taxon>
        <taxon>Endopterygota</taxon>
        <taxon>Diptera</taxon>
        <taxon>Brachycera</taxon>
        <taxon>Stratiomyomorpha</taxon>
        <taxon>Stratiomyidae</taxon>
        <taxon>Hermetiinae</taxon>
        <taxon>Hermetia</taxon>
    </lineage>
</organism>
<dbReference type="Proteomes" id="UP000594454">
    <property type="component" value="Chromosome 1"/>
</dbReference>
<feature type="transmembrane region" description="Helical" evidence="1">
    <location>
        <begin position="152"/>
        <end position="176"/>
    </location>
</feature>
<keyword evidence="3" id="KW-1185">Reference proteome</keyword>
<dbReference type="EMBL" id="LR899009">
    <property type="protein sequence ID" value="CAD7080062.1"/>
    <property type="molecule type" value="Genomic_DNA"/>
</dbReference>
<reference evidence="2 3" key="1">
    <citation type="submission" date="2020-11" db="EMBL/GenBank/DDBJ databases">
        <authorList>
            <person name="Wallbank WR R."/>
            <person name="Pardo Diaz C."/>
            <person name="Kozak K."/>
            <person name="Martin S."/>
            <person name="Jiggins C."/>
            <person name="Moest M."/>
            <person name="Warren A I."/>
            <person name="Generalovic N T."/>
            <person name="Byers J.R.P. K."/>
            <person name="Montejo-Kovacevich G."/>
            <person name="Yen C E."/>
        </authorList>
    </citation>
    <scope>NUCLEOTIDE SEQUENCE [LARGE SCALE GENOMIC DNA]</scope>
</reference>
<evidence type="ECO:0000313" key="2">
    <source>
        <dbReference type="EMBL" id="CAD7080062.1"/>
    </source>
</evidence>
<proteinExistence type="predicted"/>
<evidence type="ECO:0000256" key="1">
    <source>
        <dbReference type="SAM" id="Phobius"/>
    </source>
</evidence>
<evidence type="ECO:0000313" key="3">
    <source>
        <dbReference type="Proteomes" id="UP000594454"/>
    </source>
</evidence>
<accession>A0A7R8UHE1</accession>
<gene>
    <name evidence="2" type="ORF">HERILL_LOCUS3238</name>
</gene>
<protein>
    <submittedName>
        <fullName evidence="2">Uncharacterized protein</fullName>
    </submittedName>
</protein>